<dbReference type="InterPro" id="IPR011659">
    <property type="entry name" value="WD40"/>
</dbReference>
<dbReference type="NCBIfam" id="NF038032">
    <property type="entry name" value="CehA_McbA_metalo"/>
    <property type="match status" value="1"/>
</dbReference>
<evidence type="ECO:0000313" key="4">
    <source>
        <dbReference type="Proteomes" id="UP001595904"/>
    </source>
</evidence>
<proteinExistence type="inferred from homology"/>
<feature type="chain" id="PRO_5046163347" evidence="2">
    <location>
        <begin position="26"/>
        <end position="851"/>
    </location>
</feature>
<dbReference type="SUPFAM" id="SSF82171">
    <property type="entry name" value="DPP6 N-terminal domain-like"/>
    <property type="match status" value="1"/>
</dbReference>
<gene>
    <name evidence="3" type="ORF">ACFPN2_25680</name>
</gene>
<dbReference type="Gene3D" id="2.120.10.30">
    <property type="entry name" value="TolB, C-terminal domain"/>
    <property type="match status" value="1"/>
</dbReference>
<comment type="caution">
    <text evidence="3">The sequence shown here is derived from an EMBL/GenBank/DDBJ whole genome shotgun (WGS) entry which is preliminary data.</text>
</comment>
<dbReference type="PANTHER" id="PTHR36842:SF1">
    <property type="entry name" value="PROTEIN TOLB"/>
    <property type="match status" value="1"/>
</dbReference>
<dbReference type="EMBL" id="JBHSDU010000014">
    <property type="protein sequence ID" value="MFC4312500.1"/>
    <property type="molecule type" value="Genomic_DNA"/>
</dbReference>
<sequence>MKHLGSRMVSLVAAGLLLASVQSIGQNVSYPASTQGGFYTHNYYFGPAPSSTPWAPAWSPDGSKIAVAMSGSIWIVDPNSGAARELTYSRKYHSMPAWSPDGRWIAYVADDGGQTIQLEIVEVQTGKRWALTSDNQVYMDPAFSPDGTRLAYVSTKPKGAFNVYIRALKDGRFAGEEIAVTRDNDFGRDRLYFGPMDLHITPAWMPDGKELLLVSNRNVPLGSGNVLRVPAVANGIERATTVLAEQSLFRARPDVSIDGKRFVYSSTRGAADQFNNLYVQPTSGGEPYKLTFFRHDAFHPRWSPDGEWIAFISNEEGLPQLQLLETYGGTLKKIHIGERRWLRPMSVVSVKTIDATTGRPTASRIHLTASDGKMYAPEDAYARVTGEGDRVFHQTGTFRVQVPVGPVTLEAVKGFEYTPVKTTVLARAGKVAEIELKLQPLTDLSARGWYNGSTHVHMNYAGNLHNTPANLMMMSAAEDQDMVNEQVANKDNRILDYDLFIPGGKPHPISTPERLLIVGQEYRPAFYGHVFMFQLRDHLISPFTTGYEGTAIESLYPSNTDMLRKAKAQGATVGYVHAFGSKDPLAGTLGGGKGYIVDAALGTTDALEWSYPGLGSFFPWYATLNNGLRVTAVGGEDSISSMQISKVVGSARTYVHTGDRGLDADAWFEGLRKGHAFVTTGPLVELTVNGQIPGNEIKLPAAGGEVSVEARVQSITPLESVALVSNGEVIEKIPLSADRKSAQLSKKLKVARSGWYHLRAEGNPKERYPLDAEFAQAFTNPVWVTVGDQPVRNAAAADYCLKWIDKLQQMAEAWPGWRSQREKDHVYAQFDEARAVYRKFRDEATAGGVER</sequence>
<dbReference type="PANTHER" id="PTHR36842">
    <property type="entry name" value="PROTEIN TOLB HOMOLOG"/>
    <property type="match status" value="1"/>
</dbReference>
<feature type="signal peptide" evidence="2">
    <location>
        <begin position="1"/>
        <end position="25"/>
    </location>
</feature>
<keyword evidence="4" id="KW-1185">Reference proteome</keyword>
<reference evidence="4" key="1">
    <citation type="journal article" date="2019" name="Int. J. Syst. Evol. Microbiol.">
        <title>The Global Catalogue of Microorganisms (GCM) 10K type strain sequencing project: providing services to taxonomists for standard genome sequencing and annotation.</title>
        <authorList>
            <consortium name="The Broad Institute Genomics Platform"/>
            <consortium name="The Broad Institute Genome Sequencing Center for Infectious Disease"/>
            <person name="Wu L."/>
            <person name="Ma J."/>
        </authorList>
    </citation>
    <scope>NUCLEOTIDE SEQUENCE [LARGE SCALE GENOMIC DNA]</scope>
    <source>
        <strain evidence="4">CGMCC 1.10759</strain>
    </source>
</reference>
<organism evidence="3 4">
    <name type="scientific">Steroidobacter flavus</name>
    <dbReference type="NCBI Taxonomy" id="1842136"/>
    <lineage>
        <taxon>Bacteria</taxon>
        <taxon>Pseudomonadati</taxon>
        <taxon>Pseudomonadota</taxon>
        <taxon>Gammaproteobacteria</taxon>
        <taxon>Steroidobacterales</taxon>
        <taxon>Steroidobacteraceae</taxon>
        <taxon>Steroidobacter</taxon>
    </lineage>
</organism>
<dbReference type="Gene3D" id="2.130.10.10">
    <property type="entry name" value="YVTN repeat-like/Quinoprotein amine dehydrogenase"/>
    <property type="match status" value="1"/>
</dbReference>
<evidence type="ECO:0000256" key="2">
    <source>
        <dbReference type="SAM" id="SignalP"/>
    </source>
</evidence>
<dbReference type="InterPro" id="IPR015943">
    <property type="entry name" value="WD40/YVTN_repeat-like_dom_sf"/>
</dbReference>
<name>A0ABV8SZB3_9GAMM</name>
<evidence type="ECO:0000256" key="1">
    <source>
        <dbReference type="ARBA" id="ARBA00009820"/>
    </source>
</evidence>
<dbReference type="Proteomes" id="UP001595904">
    <property type="component" value="Unassembled WGS sequence"/>
</dbReference>
<evidence type="ECO:0000313" key="3">
    <source>
        <dbReference type="EMBL" id="MFC4312500.1"/>
    </source>
</evidence>
<dbReference type="Gene3D" id="3.20.20.140">
    <property type="entry name" value="Metal-dependent hydrolases"/>
    <property type="match status" value="1"/>
</dbReference>
<accession>A0ABV8SZB3</accession>
<protein>
    <submittedName>
        <fullName evidence="3">CehA/McbA family metallohydrolase</fullName>
    </submittedName>
</protein>
<dbReference type="RefSeq" id="WP_380601943.1">
    <property type="nucleotide sequence ID" value="NZ_JBHSDU010000014.1"/>
</dbReference>
<comment type="similarity">
    <text evidence="1">Belongs to the TolB family.</text>
</comment>
<keyword evidence="2" id="KW-0732">Signal</keyword>
<dbReference type="InterPro" id="IPR011042">
    <property type="entry name" value="6-blade_b-propeller_TolB-like"/>
</dbReference>
<dbReference type="Pfam" id="PF07676">
    <property type="entry name" value="PD40"/>
    <property type="match status" value="5"/>
</dbReference>